<protein>
    <submittedName>
        <fullName evidence="7">T9SS C-terminal target domain-containing protein</fullName>
    </submittedName>
</protein>
<dbReference type="OrthoDB" id="9768966at2"/>
<evidence type="ECO:0000256" key="4">
    <source>
        <dbReference type="ARBA" id="ARBA00022837"/>
    </source>
</evidence>
<organism evidence="7 8">
    <name type="scientific">Pontibacter actiniarum</name>
    <dbReference type="NCBI Taxonomy" id="323450"/>
    <lineage>
        <taxon>Bacteria</taxon>
        <taxon>Pseudomonadati</taxon>
        <taxon>Bacteroidota</taxon>
        <taxon>Cytophagia</taxon>
        <taxon>Cytophagales</taxon>
        <taxon>Hymenobacteraceae</taxon>
        <taxon>Pontibacter</taxon>
    </lineage>
</organism>
<keyword evidence="3" id="KW-0732">Signal</keyword>
<dbReference type="CDD" id="cd00110">
    <property type="entry name" value="LamG"/>
    <property type="match status" value="1"/>
</dbReference>
<dbReference type="Gene3D" id="2.60.120.200">
    <property type="match status" value="2"/>
</dbReference>
<keyword evidence="8" id="KW-1185">Reference proteome</keyword>
<accession>A0A1X9YXN3</accession>
<dbReference type="STRING" id="709015.GCA_000472485_00599"/>
<dbReference type="InterPro" id="IPR051360">
    <property type="entry name" value="Neuronal_Pentraxin_Related"/>
</dbReference>
<dbReference type="InterPro" id="IPR006558">
    <property type="entry name" value="LamG-like"/>
</dbReference>
<dbReference type="PANTHER" id="PTHR19277:SF125">
    <property type="entry name" value="B6"/>
    <property type="match status" value="1"/>
</dbReference>
<dbReference type="PROSITE" id="PS50025">
    <property type="entry name" value="LAM_G_DOMAIN"/>
    <property type="match status" value="1"/>
</dbReference>
<dbReference type="Gene3D" id="2.60.40.10">
    <property type="entry name" value="Immunoglobulins"/>
    <property type="match status" value="1"/>
</dbReference>
<keyword evidence="4" id="KW-0106">Calcium</keyword>
<evidence type="ECO:0000259" key="6">
    <source>
        <dbReference type="PROSITE" id="PS50025"/>
    </source>
</evidence>
<evidence type="ECO:0000256" key="5">
    <source>
        <dbReference type="ARBA" id="ARBA00023157"/>
    </source>
</evidence>
<dbReference type="PANTHER" id="PTHR19277">
    <property type="entry name" value="PENTRAXIN"/>
    <property type="match status" value="1"/>
</dbReference>
<dbReference type="NCBIfam" id="TIGR04183">
    <property type="entry name" value="Por_Secre_tail"/>
    <property type="match status" value="1"/>
</dbReference>
<dbReference type="Pfam" id="PF05345">
    <property type="entry name" value="He_PIG"/>
    <property type="match status" value="1"/>
</dbReference>
<dbReference type="Pfam" id="PF13385">
    <property type="entry name" value="Laminin_G_3"/>
    <property type="match status" value="2"/>
</dbReference>
<evidence type="ECO:0000256" key="3">
    <source>
        <dbReference type="ARBA" id="ARBA00022729"/>
    </source>
</evidence>
<name>A0A1X9YXN3_9BACT</name>
<dbReference type="KEGG" id="pact:CA264_03030"/>
<reference evidence="8" key="1">
    <citation type="submission" date="2017-05" db="EMBL/GenBank/DDBJ databases">
        <authorList>
            <person name="Ray J."/>
            <person name="Price M."/>
            <person name="Deutschbauer A."/>
        </authorList>
    </citation>
    <scope>NUCLEOTIDE SEQUENCE [LARGE SCALE GENOMIC DNA]</scope>
    <source>
        <strain evidence="8">DSM 19842</strain>
    </source>
</reference>
<feature type="domain" description="Laminin G" evidence="6">
    <location>
        <begin position="54"/>
        <end position="231"/>
    </location>
</feature>
<dbReference type="GO" id="GO:0004553">
    <property type="term" value="F:hydrolase activity, hydrolyzing O-glycosyl compounds"/>
    <property type="evidence" value="ECO:0007669"/>
    <property type="project" value="UniProtKB-ARBA"/>
</dbReference>
<sequence length="729" mass="80134">MAAPAAVAQASCPDGLVHYFGLDENASGTYTDYASSATASCTSCPSPAAGLFSGAQAFAGGRGGLSVAEVQHFEWGPNSSFTMELWMKASGSSSENQVFIGRDAKDSDMLWWVGMSTNGHPQFELYDRGHGGFSIVGEDTQINDGEWHHIAVVRDGRLRLNKLYVDGYTVGTFQYDYTDNFESSSPVNIGFLDLNNGFGYKGLLDEVMVYNRALSEAEMRQRYSNGAGSYCGPQQVKPVIMSEAVTHGVVGQEYQYDVKAVGNPRPAFALAEAPAGMRINSTTGEIRWVPDTEGKYKVSVTATNSAGSDRQDLTVEVKKSLGEKVGLLHHWMLHEISGTRYQDFYTPYFAASSDASRPKPVNGVVSGGQQFDGQDDGLNVDESYNFDWESDENFSIELWLRSNGSTSGNRVLIGRDAKDSEAHWWIGLDGEGRAGFQLLDLEWQGIFVGGSGPKLNDDKWHQIVAVRNGGSGLTELYVDGAKVTSGTHSYSSGFASRSPVNIGYLNDGGGYHYEGILDEVKLFGRVLSAAEIADRFNSVYDAITELVRFEGEYNGGSTFLTWETVAEANLSHFEVERAPDMETFEKLGEVEAAGNSNNPLAYKFTDIAPLPERSYYRLKIVKEDGKYTYSNIIMVENRGPSATFFKVYPNPVIEGEVTAELSNLPAGEEVMFFVSDLRGRRLLQKQVQVDDYGQLVVLVPITDEYRQGIYTLTVVSSKRVISRKLMVRR</sequence>
<keyword evidence="5" id="KW-1015">Disulfide bond</keyword>
<dbReference type="InterPro" id="IPR013320">
    <property type="entry name" value="ConA-like_dom_sf"/>
</dbReference>
<dbReference type="Proteomes" id="UP000266292">
    <property type="component" value="Chromosome"/>
</dbReference>
<dbReference type="InterPro" id="IPR026444">
    <property type="entry name" value="Secre_tail"/>
</dbReference>
<evidence type="ECO:0000313" key="8">
    <source>
        <dbReference type="Proteomes" id="UP000266292"/>
    </source>
</evidence>
<evidence type="ECO:0000256" key="1">
    <source>
        <dbReference type="ARBA" id="ARBA00001913"/>
    </source>
</evidence>
<dbReference type="GO" id="GO:0005975">
    <property type="term" value="P:carbohydrate metabolic process"/>
    <property type="evidence" value="ECO:0007669"/>
    <property type="project" value="UniProtKB-ARBA"/>
</dbReference>
<dbReference type="AlphaFoldDB" id="A0A1X9YXN3"/>
<dbReference type="GO" id="GO:0005509">
    <property type="term" value="F:calcium ion binding"/>
    <property type="evidence" value="ECO:0007669"/>
    <property type="project" value="InterPro"/>
</dbReference>
<gene>
    <name evidence="7" type="ORF">CA264_03030</name>
</gene>
<evidence type="ECO:0000256" key="2">
    <source>
        <dbReference type="ARBA" id="ARBA00022723"/>
    </source>
</evidence>
<dbReference type="InterPro" id="IPR013783">
    <property type="entry name" value="Ig-like_fold"/>
</dbReference>
<dbReference type="GO" id="GO:0016020">
    <property type="term" value="C:membrane"/>
    <property type="evidence" value="ECO:0007669"/>
    <property type="project" value="InterPro"/>
</dbReference>
<proteinExistence type="predicted"/>
<dbReference type="InterPro" id="IPR001791">
    <property type="entry name" value="Laminin_G"/>
</dbReference>
<dbReference type="EMBL" id="CP021235">
    <property type="protein sequence ID" value="ARS37697.1"/>
    <property type="molecule type" value="Genomic_DNA"/>
</dbReference>
<dbReference type="SUPFAM" id="SSF49899">
    <property type="entry name" value="Concanavalin A-like lectins/glucanases"/>
    <property type="match status" value="2"/>
</dbReference>
<evidence type="ECO:0000313" key="7">
    <source>
        <dbReference type="EMBL" id="ARS37697.1"/>
    </source>
</evidence>
<keyword evidence="2" id="KW-0479">Metal-binding</keyword>
<dbReference type="InterPro" id="IPR015919">
    <property type="entry name" value="Cadherin-like_sf"/>
</dbReference>
<dbReference type="SMART" id="SM00560">
    <property type="entry name" value="LamGL"/>
    <property type="match status" value="2"/>
</dbReference>
<dbReference type="SUPFAM" id="SSF49313">
    <property type="entry name" value="Cadherin-like"/>
    <property type="match status" value="1"/>
</dbReference>
<comment type="cofactor">
    <cofactor evidence="1">
        <name>Ca(2+)</name>
        <dbReference type="ChEBI" id="CHEBI:29108"/>
    </cofactor>
</comment>